<accession>A0A554WMB6</accession>
<protein>
    <submittedName>
        <fullName evidence="2">Uncharacterized protein</fullName>
    </submittedName>
</protein>
<evidence type="ECO:0000313" key="3">
    <source>
        <dbReference type="Proteomes" id="UP000318554"/>
    </source>
</evidence>
<name>A0A554WMB6_9BURK</name>
<dbReference type="Proteomes" id="UP000318554">
    <property type="component" value="Unassembled WGS sequence"/>
</dbReference>
<gene>
    <name evidence="2" type="ORF">Taqua_01423</name>
</gene>
<comment type="caution">
    <text evidence="2">The sequence shown here is derived from an EMBL/GenBank/DDBJ whole genome shotgun (WGS) entry which is preliminary data.</text>
</comment>
<reference evidence="2 3" key="1">
    <citation type="submission" date="2019-07" db="EMBL/GenBank/DDBJ databases">
        <title>Tepidimonas aquatica CLN-1 draft genome.</title>
        <authorList>
            <person name="Da Costa M.S."/>
            <person name="Froufe H.J.C."/>
            <person name="Egas C."/>
            <person name="Albuquerque L."/>
        </authorList>
    </citation>
    <scope>NUCLEOTIDE SEQUENCE [LARGE SCALE GENOMIC DNA]</scope>
    <source>
        <strain evidence="2 3">CLN-1</strain>
    </source>
</reference>
<feature type="region of interest" description="Disordered" evidence="1">
    <location>
        <begin position="48"/>
        <end position="71"/>
    </location>
</feature>
<organism evidence="2 3">
    <name type="scientific">Tepidimonas aquatica</name>
    <dbReference type="NCBI Taxonomy" id="247482"/>
    <lineage>
        <taxon>Bacteria</taxon>
        <taxon>Pseudomonadati</taxon>
        <taxon>Pseudomonadota</taxon>
        <taxon>Betaproteobacteria</taxon>
        <taxon>Burkholderiales</taxon>
        <taxon>Tepidimonas</taxon>
    </lineage>
</organism>
<dbReference type="AlphaFoldDB" id="A0A554WMB6"/>
<sequence length="71" mass="7973">MRREGRPAEPKRFWRFLKNTQASVCTWYGNDRLELVLWGHKGQAPSAVVQARPGKGGVVTNPSSERHLGAE</sequence>
<dbReference type="EMBL" id="VJNA01000015">
    <property type="protein sequence ID" value="TSE24715.1"/>
    <property type="molecule type" value="Genomic_DNA"/>
</dbReference>
<evidence type="ECO:0000313" key="2">
    <source>
        <dbReference type="EMBL" id="TSE24715.1"/>
    </source>
</evidence>
<proteinExistence type="predicted"/>
<keyword evidence="3" id="KW-1185">Reference proteome</keyword>
<evidence type="ECO:0000256" key="1">
    <source>
        <dbReference type="SAM" id="MobiDB-lite"/>
    </source>
</evidence>